<dbReference type="Pfam" id="PF13279">
    <property type="entry name" value="4HBT_2"/>
    <property type="match status" value="1"/>
</dbReference>
<reference evidence="3 4" key="1">
    <citation type="submission" date="2014-09" db="EMBL/GenBank/DDBJ databases">
        <title>Alistipes sp. 627, sp. nov., a novel member of the family Rikenellaceae isolated from human faeces.</title>
        <authorList>
            <person name="Shkoporov A.N."/>
            <person name="Chaplin A.V."/>
            <person name="Motuzova O.V."/>
            <person name="Kafarskaia L.I."/>
            <person name="Khokhlova E.V."/>
            <person name="Efimov B.A."/>
        </authorList>
    </citation>
    <scope>NUCLEOTIDE SEQUENCE [LARGE SCALE GENOMIC DNA]</scope>
    <source>
        <strain evidence="3 4">627</strain>
    </source>
</reference>
<dbReference type="CDD" id="cd00586">
    <property type="entry name" value="4HBT"/>
    <property type="match status" value="1"/>
</dbReference>
<gene>
    <name evidence="3" type="ORF">LG35_06355</name>
</gene>
<dbReference type="Proteomes" id="UP000030889">
    <property type="component" value="Unassembled WGS sequence"/>
</dbReference>
<sequence>MGKYIESDIQIRFADADSLGHINNVNLQHYFDVGKMEFYEKVLGKTIDPDAESLILVSIHTNYHRQSRLHSQLVVRTWVEKIGNSSVTIFQHLIDRADGGINADCRSVAVGYDFLRQESFPLKKEWRAKMEEYLRQE</sequence>
<organism evidence="3 4">
    <name type="scientific">Alistipes inops</name>
    <dbReference type="NCBI Taxonomy" id="1501391"/>
    <lineage>
        <taxon>Bacteria</taxon>
        <taxon>Pseudomonadati</taxon>
        <taxon>Bacteroidota</taxon>
        <taxon>Bacteroidia</taxon>
        <taxon>Bacteroidales</taxon>
        <taxon>Rikenellaceae</taxon>
        <taxon>Alistipes</taxon>
    </lineage>
</organism>
<dbReference type="InterPro" id="IPR029069">
    <property type="entry name" value="HotDog_dom_sf"/>
</dbReference>
<accession>A0ABR4YJ19</accession>
<dbReference type="PANTHER" id="PTHR31793">
    <property type="entry name" value="4-HYDROXYBENZOYL-COA THIOESTERASE FAMILY MEMBER"/>
    <property type="match status" value="1"/>
</dbReference>
<evidence type="ECO:0008006" key="5">
    <source>
        <dbReference type="Google" id="ProtNLM"/>
    </source>
</evidence>
<keyword evidence="4" id="KW-1185">Reference proteome</keyword>
<evidence type="ECO:0000313" key="4">
    <source>
        <dbReference type="Proteomes" id="UP000030889"/>
    </source>
</evidence>
<dbReference type="InterPro" id="IPR050563">
    <property type="entry name" value="4-hydroxybenzoyl-CoA_TE"/>
</dbReference>
<dbReference type="RefSeq" id="WP_022063558.1">
    <property type="nucleotide sequence ID" value="NZ_JRGF01000006.1"/>
</dbReference>
<keyword evidence="2" id="KW-0378">Hydrolase</keyword>
<comment type="caution">
    <text evidence="3">The sequence shown here is derived from an EMBL/GenBank/DDBJ whole genome shotgun (WGS) entry which is preliminary data.</text>
</comment>
<proteinExistence type="inferred from homology"/>
<dbReference type="PANTHER" id="PTHR31793:SF27">
    <property type="entry name" value="NOVEL THIOESTERASE SUPERFAMILY DOMAIN AND SAPOSIN A-TYPE DOMAIN CONTAINING PROTEIN (0610012H03RIK)"/>
    <property type="match status" value="1"/>
</dbReference>
<evidence type="ECO:0000256" key="2">
    <source>
        <dbReference type="ARBA" id="ARBA00022801"/>
    </source>
</evidence>
<dbReference type="SUPFAM" id="SSF54637">
    <property type="entry name" value="Thioesterase/thiol ester dehydrase-isomerase"/>
    <property type="match status" value="1"/>
</dbReference>
<name>A0ABR4YJ19_9BACT</name>
<comment type="similarity">
    <text evidence="1">Belongs to the 4-hydroxybenzoyl-CoA thioesterase family.</text>
</comment>
<evidence type="ECO:0000313" key="3">
    <source>
        <dbReference type="EMBL" id="KHE42167.1"/>
    </source>
</evidence>
<evidence type="ECO:0000256" key="1">
    <source>
        <dbReference type="ARBA" id="ARBA00005953"/>
    </source>
</evidence>
<dbReference type="Gene3D" id="3.10.129.10">
    <property type="entry name" value="Hotdog Thioesterase"/>
    <property type="match status" value="1"/>
</dbReference>
<dbReference type="EMBL" id="JRGF01000006">
    <property type="protein sequence ID" value="KHE42167.1"/>
    <property type="molecule type" value="Genomic_DNA"/>
</dbReference>
<protein>
    <recommendedName>
        <fullName evidence="5">Thioesterase</fullName>
    </recommendedName>
</protein>